<reference evidence="1 2" key="1">
    <citation type="submission" date="2020-08" db="EMBL/GenBank/DDBJ databases">
        <title>Sequencing the genomes of 1000 actinobacteria strains.</title>
        <authorList>
            <person name="Klenk H.-P."/>
        </authorList>
    </citation>
    <scope>NUCLEOTIDE SEQUENCE [LARGE SCALE GENOMIC DNA]</scope>
    <source>
        <strain evidence="1 2">DSM 45784</strain>
    </source>
</reference>
<dbReference type="Gene3D" id="3.40.50.620">
    <property type="entry name" value="HUPs"/>
    <property type="match status" value="1"/>
</dbReference>
<dbReference type="EMBL" id="JACHND010000001">
    <property type="protein sequence ID" value="MBB4702195.1"/>
    <property type="molecule type" value="Genomic_DNA"/>
</dbReference>
<keyword evidence="2" id="KW-1185">Reference proteome</keyword>
<proteinExistence type="predicted"/>
<protein>
    <recommendedName>
        <fullName evidence="3">Phosphoadenosine phosphosulphate reductase domain-containing protein</fullName>
    </recommendedName>
</protein>
<dbReference type="Proteomes" id="UP000542210">
    <property type="component" value="Unassembled WGS sequence"/>
</dbReference>
<accession>A0A7W7D8D7</accession>
<organism evidence="1 2">
    <name type="scientific">Sphaerisporangium siamense</name>
    <dbReference type="NCBI Taxonomy" id="795645"/>
    <lineage>
        <taxon>Bacteria</taxon>
        <taxon>Bacillati</taxon>
        <taxon>Actinomycetota</taxon>
        <taxon>Actinomycetes</taxon>
        <taxon>Streptosporangiales</taxon>
        <taxon>Streptosporangiaceae</taxon>
        <taxon>Sphaerisporangium</taxon>
    </lineage>
</organism>
<evidence type="ECO:0000313" key="1">
    <source>
        <dbReference type="EMBL" id="MBB4702195.1"/>
    </source>
</evidence>
<evidence type="ECO:0008006" key="3">
    <source>
        <dbReference type="Google" id="ProtNLM"/>
    </source>
</evidence>
<dbReference type="RefSeq" id="WP_184881774.1">
    <property type="nucleotide sequence ID" value="NZ_BOOV01000026.1"/>
</dbReference>
<dbReference type="AlphaFoldDB" id="A0A7W7D8D7"/>
<evidence type="ECO:0000313" key="2">
    <source>
        <dbReference type="Proteomes" id="UP000542210"/>
    </source>
</evidence>
<gene>
    <name evidence="1" type="ORF">BJ982_003739</name>
</gene>
<dbReference type="InterPro" id="IPR014729">
    <property type="entry name" value="Rossmann-like_a/b/a_fold"/>
</dbReference>
<comment type="caution">
    <text evidence="1">The sequence shown here is derived from an EMBL/GenBank/DDBJ whole genome shotgun (WGS) entry which is preliminary data.</text>
</comment>
<name>A0A7W7D8D7_9ACTN</name>
<sequence>MKHIVQYSTGLASAEVARRLVQEHGPRDVVLLTANTTKEDPDNWRFAHEVYDRFLAGCEWVFLADGRSPMQVGRDERVVPNNRLAVCSKKLKRELLRRWIDEHCDPAEVVIALGYDWTEEHRIKAAWPLWEPYKVVAPLAKRPFVMKEQLREIYRERYKIETPRLYAAGFQHANCGGACVRGGQAQWELLLRWNRERYLEWEADEEATRAELGKDVSILRDRSRGATRPLTLRTFRKRLELQPSLFDADDWGACGCLSDQPEAAP</sequence>